<protein>
    <submittedName>
        <fullName evidence="2">Uncharacterized protein</fullName>
    </submittedName>
</protein>
<dbReference type="EMBL" id="FNXT01000357">
    <property type="protein sequence ID" value="SZX63935.1"/>
    <property type="molecule type" value="Genomic_DNA"/>
</dbReference>
<proteinExistence type="predicted"/>
<evidence type="ECO:0000256" key="1">
    <source>
        <dbReference type="SAM" id="MobiDB-lite"/>
    </source>
</evidence>
<keyword evidence="3" id="KW-1185">Reference proteome</keyword>
<feature type="region of interest" description="Disordered" evidence="1">
    <location>
        <begin position="1"/>
        <end position="21"/>
    </location>
</feature>
<reference evidence="2 3" key="1">
    <citation type="submission" date="2016-10" db="EMBL/GenBank/DDBJ databases">
        <authorList>
            <person name="Cai Z."/>
        </authorList>
    </citation>
    <scope>NUCLEOTIDE SEQUENCE [LARGE SCALE GENOMIC DNA]</scope>
</reference>
<organism evidence="2 3">
    <name type="scientific">Tetradesmus obliquus</name>
    <name type="common">Green alga</name>
    <name type="synonym">Acutodesmus obliquus</name>
    <dbReference type="NCBI Taxonomy" id="3088"/>
    <lineage>
        <taxon>Eukaryota</taxon>
        <taxon>Viridiplantae</taxon>
        <taxon>Chlorophyta</taxon>
        <taxon>core chlorophytes</taxon>
        <taxon>Chlorophyceae</taxon>
        <taxon>CS clade</taxon>
        <taxon>Sphaeropleales</taxon>
        <taxon>Scenedesmaceae</taxon>
        <taxon>Tetradesmus</taxon>
    </lineage>
</organism>
<name>A0A383VEF9_TETOB</name>
<dbReference type="Proteomes" id="UP000256970">
    <property type="component" value="Unassembled WGS sequence"/>
</dbReference>
<gene>
    <name evidence="2" type="ORF">BQ4739_LOCUS4474</name>
</gene>
<sequence length="112" mass="12129">MEGEQEASEGSSAYLSSPPANSKMLGMKDLTACVMRPISAHLPGEDCVRIEDQEASGSAVELYFTYRGLLRCLFASRKPVARTFVAWAEEVLFAAHMGTEEQREELAAALGG</sequence>
<dbReference type="AlphaFoldDB" id="A0A383VEF9"/>
<evidence type="ECO:0000313" key="3">
    <source>
        <dbReference type="Proteomes" id="UP000256970"/>
    </source>
</evidence>
<evidence type="ECO:0000313" key="2">
    <source>
        <dbReference type="EMBL" id="SZX63935.1"/>
    </source>
</evidence>
<accession>A0A383VEF9</accession>